<dbReference type="Gene3D" id="1.10.132.30">
    <property type="match status" value="1"/>
</dbReference>
<keyword evidence="13" id="KW-1185">Reference proteome</keyword>
<name>A0A916KP80_9POXV</name>
<dbReference type="Pfam" id="PF04998">
    <property type="entry name" value="RNA_pol_Rpb1_5"/>
    <property type="match status" value="1"/>
</dbReference>
<dbReference type="GO" id="GO:0000428">
    <property type="term" value="C:DNA-directed RNA polymerase complex"/>
    <property type="evidence" value="ECO:0007669"/>
    <property type="project" value="UniProtKB-KW"/>
</dbReference>
<evidence type="ECO:0000256" key="9">
    <source>
        <dbReference type="ARBA" id="ARBA00046483"/>
    </source>
</evidence>
<dbReference type="Gene3D" id="2.40.40.20">
    <property type="match status" value="1"/>
</dbReference>
<dbReference type="InterPro" id="IPR006592">
    <property type="entry name" value="RNA_pol_N"/>
</dbReference>
<proteinExistence type="inferred from homology"/>
<evidence type="ECO:0000313" key="12">
    <source>
        <dbReference type="EMBL" id="CCU55520.1"/>
    </source>
</evidence>
<evidence type="ECO:0000256" key="3">
    <source>
        <dbReference type="ARBA" id="ARBA00021673"/>
    </source>
</evidence>
<dbReference type="Pfam" id="PF00623">
    <property type="entry name" value="RNA_pol_Rpb1_2"/>
    <property type="match status" value="1"/>
</dbReference>
<keyword evidence="6" id="KW-0548">Nucleotidyltransferase</keyword>
<evidence type="ECO:0000256" key="4">
    <source>
        <dbReference type="ARBA" id="ARBA00022478"/>
    </source>
</evidence>
<dbReference type="GO" id="GO:0003677">
    <property type="term" value="F:DNA binding"/>
    <property type="evidence" value="ECO:0007669"/>
    <property type="project" value="InterPro"/>
</dbReference>
<comment type="similarity">
    <text evidence="1">Belongs to the poxviridae DNA-directed RNA polymerase 147 kDa subunit family.</text>
</comment>
<dbReference type="RefSeq" id="YP_008004022.1">
    <property type="nucleotide sequence ID" value="NC_021247.1"/>
</dbReference>
<comment type="catalytic activity">
    <reaction evidence="10">
        <text>RNA(n) + a ribonucleoside 5'-triphosphate = RNA(n+1) + diphosphate</text>
        <dbReference type="Rhea" id="RHEA:21248"/>
        <dbReference type="Rhea" id="RHEA-COMP:14527"/>
        <dbReference type="Rhea" id="RHEA-COMP:17342"/>
        <dbReference type="ChEBI" id="CHEBI:33019"/>
        <dbReference type="ChEBI" id="CHEBI:61557"/>
        <dbReference type="ChEBI" id="CHEBI:140395"/>
        <dbReference type="EC" id="2.7.7.6"/>
    </reaction>
</comment>
<evidence type="ECO:0000259" key="11">
    <source>
        <dbReference type="SMART" id="SM00663"/>
    </source>
</evidence>
<evidence type="ECO:0000256" key="7">
    <source>
        <dbReference type="ARBA" id="ARBA00023163"/>
    </source>
</evidence>
<evidence type="ECO:0000256" key="6">
    <source>
        <dbReference type="ARBA" id="ARBA00022695"/>
    </source>
</evidence>
<dbReference type="GO" id="GO:0006351">
    <property type="term" value="P:DNA-templated transcription"/>
    <property type="evidence" value="ECO:0007669"/>
    <property type="project" value="InterPro"/>
</dbReference>
<feature type="domain" description="RNA polymerase N-terminal" evidence="11">
    <location>
        <begin position="199"/>
        <end position="486"/>
    </location>
</feature>
<dbReference type="Proteomes" id="UP000792575">
    <property type="component" value="Genome"/>
</dbReference>
<dbReference type="Gene3D" id="3.30.1490.180">
    <property type="entry name" value="RNA polymerase ii"/>
    <property type="match status" value="1"/>
</dbReference>
<evidence type="ECO:0000256" key="2">
    <source>
        <dbReference type="ARBA" id="ARBA00012418"/>
    </source>
</evidence>
<dbReference type="EC" id="2.7.7.6" evidence="2"/>
<evidence type="ECO:0000256" key="10">
    <source>
        <dbReference type="ARBA" id="ARBA00048552"/>
    </source>
</evidence>
<evidence type="ECO:0000256" key="1">
    <source>
        <dbReference type="ARBA" id="ARBA00006884"/>
    </source>
</evidence>
<dbReference type="SMART" id="SM00663">
    <property type="entry name" value="RPOLA_N"/>
    <property type="match status" value="1"/>
</dbReference>
<dbReference type="InterPro" id="IPR007066">
    <property type="entry name" value="RNA_pol_Rpb1_3"/>
</dbReference>
<protein>
    <recommendedName>
        <fullName evidence="3">DNA-directed RNA polymerase 147 kDa polypeptide</fullName>
        <ecNumber evidence="2">2.7.7.6</ecNumber>
    </recommendedName>
</protein>
<keyword evidence="4" id="KW-0240">DNA-directed RNA polymerase</keyword>
<keyword evidence="5" id="KW-0808">Transferase</keyword>
<dbReference type="PANTHER" id="PTHR19376">
    <property type="entry name" value="DNA-DIRECTED RNA POLYMERASE"/>
    <property type="match status" value="1"/>
</dbReference>
<comment type="function">
    <text evidence="8">Part of the DNA-dependent RNA polymerase which catalyzes the transcription of viral DNA into RNA using the four ribonucleoside triphosphates as substrates. Responsible for the transcription of early, intermediate and late genes. DNA-dependent RNA polymerase associates with the early transcription factor (ETF), itself composed of OPG118 and OPG133, thereby allowing the early genes transcription. Late transcription, and probably also intermediate transcription, require newly synthesized RNA polymerase.</text>
</comment>
<keyword evidence="7" id="KW-0804">Transcription</keyword>
<gene>
    <name evidence="12" type="ORF">AHEV_199</name>
</gene>
<evidence type="ECO:0000313" key="13">
    <source>
        <dbReference type="Proteomes" id="UP000792575"/>
    </source>
</evidence>
<dbReference type="Pfam" id="PF05000">
    <property type="entry name" value="RNA_pol_Rpb1_4"/>
    <property type="match status" value="1"/>
</dbReference>
<dbReference type="InterPro" id="IPR000722">
    <property type="entry name" value="RNA_pol_asu"/>
</dbReference>
<dbReference type="InterPro" id="IPR007081">
    <property type="entry name" value="RNA_pol_Rpb1_5"/>
</dbReference>
<dbReference type="SUPFAM" id="SSF64484">
    <property type="entry name" value="beta and beta-prime subunits of DNA dependent RNA-polymerase"/>
    <property type="match status" value="1"/>
</dbReference>
<comment type="subunit">
    <text evidence="9">The DNA-dependent RNA polymerase used for intermediate and late genes expression consists of eight subunits Rpo30/OPG66, Rpo7/OPG90, Rpo22/OPG103, Rpo147/OPG105, Rpo18/OPG119, Rpo19/OPG131, Rpo132/OPG151 and Rpo35/OPG156. The same holoenzyme, with the addition of the transcription-specificity factor OPG109, is used for early gene expression.</text>
</comment>
<reference evidence="12" key="1">
    <citation type="journal article" date="2013" name="J. Virol.">
        <title>New Insights into the Evolution of Entomopoxvirinae from the Complete Genome Sequences of Four Entomopoxviruses Infecting Adoxophyes honmai, Choristoneura biennis, Choristoneura rosaceana, and Mythimna separata.</title>
        <authorList>
            <person name="Theze J."/>
            <person name="Takatsuka J."/>
            <person name="Li Z."/>
            <person name="Gallais J."/>
            <person name="Doucet D."/>
            <person name="Arif B."/>
            <person name="Nakai M."/>
            <person name="Herniou E.A."/>
        </authorList>
    </citation>
    <scope>NUCLEOTIDE SEQUENCE</scope>
    <source>
        <strain evidence="12">Tokyo</strain>
    </source>
</reference>
<evidence type="ECO:0000256" key="5">
    <source>
        <dbReference type="ARBA" id="ARBA00022679"/>
    </source>
</evidence>
<dbReference type="KEGG" id="vg:15614128"/>
<dbReference type="InterPro" id="IPR045867">
    <property type="entry name" value="DNA-dir_RpoC_beta_prime"/>
</dbReference>
<organism evidence="12 13">
    <name type="scientific">Adoxophyes honmai entomopoxvirus 'L'</name>
    <dbReference type="NCBI Taxonomy" id="1293540"/>
    <lineage>
        <taxon>Viruses</taxon>
        <taxon>Varidnaviria</taxon>
        <taxon>Bamfordvirae</taxon>
        <taxon>Nucleocytoviricota</taxon>
        <taxon>Pokkesviricetes</taxon>
        <taxon>Chitovirales</taxon>
        <taxon>Poxviridae</taxon>
        <taxon>Entomopoxvirinae</taxon>
        <taxon>Betaentomopoxvirus</taxon>
        <taxon>Betaentomopoxvirus ahonmai</taxon>
    </lineage>
</organism>
<sequence length="1302" mass="150355">MTTFKYTLIDNNIIDAIPIIIDSVGNDNENSVKSPKLGGTKFNVCSTCNLTRENGDMGHPGRTPLRDDICIVKPGCIKNILDTLNTLKLCNSCYMVKNNTLFTAILEKYNFEYNNNLKKEILSLLKNNRQGGIKCNNENCQNITGTYKYNFKKGYFYIKKIKDDIISNKTIFTMLTGIPDIIYKCVTVSYADSIIQPYKSFYANNIIIPVLPSRPPNYFDNKESHVMTTKLGQLVGTSQKSKDESEVQKIYNDIDNVKPNSPYKTSNMLVTLNIQVGGNKKGSIVRSNIMARRSDNTSRCVAGPTMDKIGYIYIPKIVAQTLTSSIYYNRFTENIIRDMLINDNNKIKYILLYRYDQLKPTTLLKIKPQSRLNNLLKMKYGDRIEVELENNDIILFSRQPSLHKFNIQAGICKIWDNNTIATPTPIANSMNLDYDGDEMNVYKLKSSVSVESLFTMLSVNMVKNNYNFSPVFGLIQDQIISVHMIFNIKEFSLQEVIYILGEYSYYIRDITKKTYSGSELLSLLFPDNLTYEGMFNNGLITLKNISSKQVVAQSYESFSNILSQLKNNIYAVYFIDVILYVARNFINLYSFSVSLKDILPDIHFIDDIQEYVNNCCKVIQYVSSKYYIKKDHTIKLTYDEMENIRIQNGNNIISNVKNKINDLFKDEKLNAIMMMKNAGYKITIDELVTVLGCTGQQGIDSDDIPKPGIMGRVFDSALPSNLDIESLGFVKSSTLKGLTFKELGFHMKYNSIKKILKITCETSSAGSIGRKLVKFMEGVKVDHFGRSVLNDDIIWYNTNHIKMIGGDISKVEILKPTMSMINYGLIKSIYDENKKYFLSNFCTEINKEFIFPINIKLEIQSFYSIDNTPITDIDVLRIIDDFIEYVYINIYFYNIDITWFKYILYTYLDRNTIEKYNKIFSKEIIMYIINKIKMKLLNSLNPGYPIGLEYANNIQEKFTQQSLSSFHTTKKSGTASTQLGFSDFKDTVELSKKNKRDIVTAYSIHKHKLEEIKKQMEYLCLKNFNPVINIIENVDSDMVISISIKKYYINEKISLYHYLQMYIEFLENNKIIKSFWTSMKLKDNDITIIIGVKIKQPYNINKIYMIKSIPVSVSKGKMSNINLEIEDIIMYNRNLEEQNGYRLKFYMDNVSDLINFDTRDIYLELGPWFTYNAFGIQFAEYSIRRRLVSSTKEKSMEICYIILSKLMCLSSEMYNIKRIREGKQNVIKTAIHGGSDAITTASYNNIIDPNNDIYAQILSSQIMKLGHGYYECYLNLNRYDNININSVSEQDINIKSEIIENF</sequence>
<dbReference type="GO" id="GO:0003899">
    <property type="term" value="F:DNA-directed RNA polymerase activity"/>
    <property type="evidence" value="ECO:0007669"/>
    <property type="project" value="UniProtKB-EC"/>
</dbReference>
<dbReference type="GeneID" id="15614128"/>
<dbReference type="EMBL" id="HF679131">
    <property type="protein sequence ID" value="CCU55520.1"/>
    <property type="molecule type" value="Genomic_DNA"/>
</dbReference>
<evidence type="ECO:0000256" key="8">
    <source>
        <dbReference type="ARBA" id="ARBA00034678"/>
    </source>
</evidence>
<accession>A0A916KP80</accession>
<dbReference type="PANTHER" id="PTHR19376:SF32">
    <property type="entry name" value="DNA-DIRECTED RNA POLYMERASE III SUBUNIT RPC1"/>
    <property type="match status" value="1"/>
</dbReference>
<dbReference type="InterPro" id="IPR007083">
    <property type="entry name" value="RNA_pol_Rpb1_4"/>
</dbReference>
<dbReference type="Pfam" id="PF04983">
    <property type="entry name" value="RNA_pol_Rpb1_3"/>
    <property type="match status" value="1"/>
</dbReference>
<dbReference type="InterPro" id="IPR038120">
    <property type="entry name" value="Rpb1_funnel_sf"/>
</dbReference>